<dbReference type="Pfam" id="PF10236">
    <property type="entry name" value="DAP3"/>
    <property type="match status" value="1"/>
</dbReference>
<evidence type="ECO:0000256" key="8">
    <source>
        <dbReference type="SAM" id="Coils"/>
    </source>
</evidence>
<dbReference type="OrthoDB" id="274828at2759"/>
<proteinExistence type="inferred from homology"/>
<feature type="coiled-coil region" evidence="8">
    <location>
        <begin position="232"/>
        <end position="259"/>
    </location>
</feature>
<dbReference type="PANTHER" id="PTHR12810:SF0">
    <property type="entry name" value="SMALL RIBOSOMAL SUBUNIT PROTEIN MS29"/>
    <property type="match status" value="1"/>
</dbReference>
<reference evidence="11" key="2">
    <citation type="submission" date="2013-04" db="EMBL/GenBank/DDBJ databases">
        <title>Genomic mechanisms accounting for the adaptation to parasitism in nematode-trapping fungi.</title>
        <authorList>
            <person name="Ahren D.G."/>
        </authorList>
    </citation>
    <scope>NUCLEOTIDE SEQUENCE [LARGE SCALE GENOMIC DNA]</scope>
    <source>
        <strain evidence="11">CBS 200.50</strain>
    </source>
</reference>
<dbReference type="HOGENOM" id="CLU_376404_0_0_1"/>
<gene>
    <name evidence="10" type="ORF">H072_4369</name>
</gene>
<dbReference type="EMBL" id="AQGS01000222">
    <property type="protein sequence ID" value="EPS41725.1"/>
    <property type="molecule type" value="Genomic_DNA"/>
</dbReference>
<evidence type="ECO:0000256" key="1">
    <source>
        <dbReference type="ARBA" id="ARBA00004173"/>
    </source>
</evidence>
<keyword evidence="4" id="KW-0689">Ribosomal protein</keyword>
<protein>
    <recommendedName>
        <fullName evidence="7">Small ribosomal subunit protein mS29</fullName>
    </recommendedName>
</protein>
<dbReference type="Proteomes" id="UP000015100">
    <property type="component" value="Unassembled WGS sequence"/>
</dbReference>
<evidence type="ECO:0000256" key="7">
    <source>
        <dbReference type="ARBA" id="ARBA00035140"/>
    </source>
</evidence>
<evidence type="ECO:0000256" key="3">
    <source>
        <dbReference type="ARBA" id="ARBA00022946"/>
    </source>
</evidence>
<dbReference type="PANTHER" id="PTHR12810">
    <property type="entry name" value="MITOCHONDRIAL 28S RIBOSOMAL PROTEIN S29"/>
    <property type="match status" value="1"/>
</dbReference>
<comment type="similarity">
    <text evidence="2">Belongs to the mitochondrion-specific ribosomal protein mS29 family.</text>
</comment>
<dbReference type="AlphaFoldDB" id="S8AF87"/>
<dbReference type="OMA" id="SACWRCT"/>
<sequence>MASASACWRCTGRALLQSTTRSRSSSASRLPRTSIAAIDLTTRSRSLHTTPPLPAAAKGGGANQRKPTVNKPLNLKTRKKTVQSNVKKPEVGYRRALRKAIILSNANAPNLDLPELTAELTSDTESIGKVFSINIEDLEKLRTLEAFQKRQQWQFFYRPTTFIRNESVGLARAMESVERFGVDGATATSEGEGAAMKQEDFSEFDEANKVIVEPETAEAELAAMEQQEEGIIAKLDLQLKTIKDDIAIAELQIEELLANPEGKANTKAINKINNHKETLERQARSIVPMLNYHENLEARKIHRAEHRKPHQPQSLEEYEALLDKKAKEAGDRKLRKEEMIAAKKEAQDKTSRQSANFVLTGKAGTGKSILLLQAMVAAIKRKWIVMTIPNVHDIVIGTTSYEINADTGRYVQRDYLWKMLGRIGKANADVLLATKVEETLQIGTTEIPAGSPLMKIVDAGSTGPEHSYEAFTAFLAQLEKPGAPPVLFTLDNLDYAMRMESGYKTPEFKDVYPPNLDILHTFFEYLSGRRQFARQMIIAATTTELHPNPSLDLTLAGKPLPGIGKFDHQIPPIIGTLARTINVKGLNREHTKRLLEFYKLAGLWDYSWDRSVPITPALEKAGITEDEYRNLRISVSNPDAPEALEQIAEEGESELEESSGAQQLPARTTVTEIEETLALSAAEKERENSKEAELRRLLQALKEKPLTDHEVAERYVLTGGVPRLVMQHCLRLQGSLIM</sequence>
<evidence type="ECO:0000313" key="10">
    <source>
        <dbReference type="EMBL" id="EPS41725.1"/>
    </source>
</evidence>
<dbReference type="SUPFAM" id="SSF52540">
    <property type="entry name" value="P-loop containing nucleoside triphosphate hydrolases"/>
    <property type="match status" value="1"/>
</dbReference>
<evidence type="ECO:0000256" key="6">
    <source>
        <dbReference type="ARBA" id="ARBA00023274"/>
    </source>
</evidence>
<accession>S8AF87</accession>
<reference evidence="10 11" key="1">
    <citation type="journal article" date="2013" name="PLoS Genet.">
        <title>Genomic mechanisms accounting for the adaptation to parasitism in nematode-trapping fungi.</title>
        <authorList>
            <person name="Meerupati T."/>
            <person name="Andersson K.M."/>
            <person name="Friman E."/>
            <person name="Kumar D."/>
            <person name="Tunlid A."/>
            <person name="Ahren D."/>
        </authorList>
    </citation>
    <scope>NUCLEOTIDE SEQUENCE [LARGE SCALE GENOMIC DNA]</scope>
    <source>
        <strain evidence="10 11">CBS 200.50</strain>
    </source>
</reference>
<feature type="region of interest" description="Disordered" evidence="9">
    <location>
        <begin position="39"/>
        <end position="70"/>
    </location>
</feature>
<evidence type="ECO:0000256" key="5">
    <source>
        <dbReference type="ARBA" id="ARBA00023128"/>
    </source>
</evidence>
<dbReference type="InterPro" id="IPR027417">
    <property type="entry name" value="P-loop_NTPase"/>
</dbReference>
<keyword evidence="6" id="KW-0687">Ribonucleoprotein</keyword>
<organism evidence="10 11">
    <name type="scientific">Dactylellina haptotyla (strain CBS 200.50)</name>
    <name type="common">Nematode-trapping fungus</name>
    <name type="synonym">Monacrosporium haptotylum</name>
    <dbReference type="NCBI Taxonomy" id="1284197"/>
    <lineage>
        <taxon>Eukaryota</taxon>
        <taxon>Fungi</taxon>
        <taxon>Dikarya</taxon>
        <taxon>Ascomycota</taxon>
        <taxon>Pezizomycotina</taxon>
        <taxon>Orbiliomycetes</taxon>
        <taxon>Orbiliales</taxon>
        <taxon>Orbiliaceae</taxon>
        <taxon>Dactylellina</taxon>
    </lineage>
</organism>
<keyword evidence="3" id="KW-0809">Transit peptide</keyword>
<keyword evidence="11" id="KW-1185">Reference proteome</keyword>
<evidence type="ECO:0000256" key="9">
    <source>
        <dbReference type="SAM" id="MobiDB-lite"/>
    </source>
</evidence>
<dbReference type="GO" id="GO:0005763">
    <property type="term" value="C:mitochondrial small ribosomal subunit"/>
    <property type="evidence" value="ECO:0007669"/>
    <property type="project" value="TreeGrafter"/>
</dbReference>
<dbReference type="GO" id="GO:0003735">
    <property type="term" value="F:structural constituent of ribosome"/>
    <property type="evidence" value="ECO:0007669"/>
    <property type="project" value="TreeGrafter"/>
</dbReference>
<dbReference type="STRING" id="1284197.S8AF87"/>
<evidence type="ECO:0000256" key="4">
    <source>
        <dbReference type="ARBA" id="ARBA00022980"/>
    </source>
</evidence>
<name>S8AF87_DACHA</name>
<keyword evidence="5" id="KW-0496">Mitochondrion</keyword>
<evidence type="ECO:0000313" key="11">
    <source>
        <dbReference type="Proteomes" id="UP000015100"/>
    </source>
</evidence>
<evidence type="ECO:0000256" key="2">
    <source>
        <dbReference type="ARBA" id="ARBA00009863"/>
    </source>
</evidence>
<dbReference type="eggNOG" id="KOG3928">
    <property type="taxonomic scope" value="Eukaryota"/>
</dbReference>
<comment type="subcellular location">
    <subcellularLocation>
        <location evidence="1">Mitochondrion</location>
    </subcellularLocation>
</comment>
<dbReference type="InterPro" id="IPR019368">
    <property type="entry name" value="Ribosomal_mS29"/>
</dbReference>
<keyword evidence="8" id="KW-0175">Coiled coil</keyword>
<comment type="caution">
    <text evidence="10">The sequence shown here is derived from an EMBL/GenBank/DDBJ whole genome shotgun (WGS) entry which is preliminary data.</text>
</comment>